<sequence>MENPSDFENYTWMPVTAFHELLGNVKPYISKQDTHLRESVSPGARLEATLRFLASGGSYTSLQYSTRISKQSLSLIIPETCEAIYNVLKDDYLKVKISINYRI</sequence>
<organism evidence="1 2">
    <name type="scientific">Petrolisthes cinctipes</name>
    <name type="common">Flat porcelain crab</name>
    <dbReference type="NCBI Taxonomy" id="88211"/>
    <lineage>
        <taxon>Eukaryota</taxon>
        <taxon>Metazoa</taxon>
        <taxon>Ecdysozoa</taxon>
        <taxon>Arthropoda</taxon>
        <taxon>Crustacea</taxon>
        <taxon>Multicrustacea</taxon>
        <taxon>Malacostraca</taxon>
        <taxon>Eumalacostraca</taxon>
        <taxon>Eucarida</taxon>
        <taxon>Decapoda</taxon>
        <taxon>Pleocyemata</taxon>
        <taxon>Anomura</taxon>
        <taxon>Galatheoidea</taxon>
        <taxon>Porcellanidae</taxon>
        <taxon>Petrolisthes</taxon>
    </lineage>
</organism>
<reference evidence="1" key="1">
    <citation type="submission" date="2023-10" db="EMBL/GenBank/DDBJ databases">
        <title>Genome assemblies of two species of porcelain crab, Petrolisthes cinctipes and Petrolisthes manimaculis (Anomura: Porcellanidae).</title>
        <authorList>
            <person name="Angst P."/>
        </authorList>
    </citation>
    <scope>NUCLEOTIDE SEQUENCE</scope>
    <source>
        <strain evidence="1">PB745_01</strain>
        <tissue evidence="1">Gill</tissue>
    </source>
</reference>
<dbReference type="AlphaFoldDB" id="A0AAE1G0E5"/>
<name>A0AAE1G0E5_PETCI</name>
<dbReference type="Proteomes" id="UP001286313">
    <property type="component" value="Unassembled WGS sequence"/>
</dbReference>
<gene>
    <name evidence="1" type="ORF">Pcinc_012542</name>
</gene>
<accession>A0AAE1G0E5</accession>
<evidence type="ECO:0000313" key="2">
    <source>
        <dbReference type="Proteomes" id="UP001286313"/>
    </source>
</evidence>
<protein>
    <submittedName>
        <fullName evidence="1">Uncharacterized protein</fullName>
    </submittedName>
</protein>
<comment type="caution">
    <text evidence="1">The sequence shown here is derived from an EMBL/GenBank/DDBJ whole genome shotgun (WGS) entry which is preliminary data.</text>
</comment>
<keyword evidence="2" id="KW-1185">Reference proteome</keyword>
<proteinExistence type="predicted"/>
<dbReference type="EMBL" id="JAWQEG010001019">
    <property type="protein sequence ID" value="KAK3883114.1"/>
    <property type="molecule type" value="Genomic_DNA"/>
</dbReference>
<evidence type="ECO:0000313" key="1">
    <source>
        <dbReference type="EMBL" id="KAK3883114.1"/>
    </source>
</evidence>